<dbReference type="GO" id="GO:0005576">
    <property type="term" value="C:extracellular region"/>
    <property type="evidence" value="ECO:0007669"/>
    <property type="project" value="UniProtKB-SubCell"/>
</dbReference>
<gene>
    <name evidence="6" type="ORF">PR001_g13837</name>
</gene>
<proteinExistence type="predicted"/>
<evidence type="ECO:0000256" key="4">
    <source>
        <dbReference type="SAM" id="MobiDB-lite"/>
    </source>
</evidence>
<evidence type="ECO:0000256" key="3">
    <source>
        <dbReference type="ARBA" id="ARBA00022525"/>
    </source>
</evidence>
<name>A0A6A3LJE9_9STRA</name>
<dbReference type="GO" id="GO:0043657">
    <property type="term" value="C:host cell"/>
    <property type="evidence" value="ECO:0007669"/>
    <property type="project" value="UniProtKB-SubCell"/>
</dbReference>
<feature type="region of interest" description="Disordered" evidence="4">
    <location>
        <begin position="160"/>
        <end position="184"/>
    </location>
</feature>
<keyword evidence="3" id="KW-0964">Secreted</keyword>
<dbReference type="AlphaFoldDB" id="A0A6A3LJE9"/>
<comment type="subcellular location">
    <subcellularLocation>
        <location evidence="1">Host cell</location>
    </subcellularLocation>
    <subcellularLocation>
        <location evidence="2">Secreted</location>
    </subcellularLocation>
</comment>
<dbReference type="InterPro" id="IPR045379">
    <property type="entry name" value="Crinkler_N"/>
</dbReference>
<dbReference type="EMBL" id="QXFV01000964">
    <property type="protein sequence ID" value="KAE9019621.1"/>
    <property type="molecule type" value="Genomic_DNA"/>
</dbReference>
<protein>
    <recommendedName>
        <fullName evidence="5">Crinkler effector protein N-terminal domain-containing protein</fullName>
    </recommendedName>
</protein>
<evidence type="ECO:0000313" key="6">
    <source>
        <dbReference type="EMBL" id="KAE9019621.1"/>
    </source>
</evidence>
<reference evidence="6 7" key="1">
    <citation type="submission" date="2018-09" db="EMBL/GenBank/DDBJ databases">
        <title>Genomic investigation of the strawberry pathogen Phytophthora fragariae indicates pathogenicity is determined by transcriptional variation in three key races.</title>
        <authorList>
            <person name="Adams T.M."/>
            <person name="Armitage A.D."/>
            <person name="Sobczyk M.K."/>
            <person name="Bates H.J."/>
            <person name="Dunwell J.M."/>
            <person name="Nellist C.F."/>
            <person name="Harrison R.J."/>
        </authorList>
    </citation>
    <scope>NUCLEOTIDE SEQUENCE [LARGE SCALE GENOMIC DNA]</scope>
    <source>
        <strain evidence="6 7">SCRP249</strain>
    </source>
</reference>
<comment type="caution">
    <text evidence="6">The sequence shown here is derived from an EMBL/GenBank/DDBJ whole genome shotgun (WGS) entry which is preliminary data.</text>
</comment>
<feature type="domain" description="Crinkler effector protein N-terminal" evidence="5">
    <location>
        <begin position="2"/>
        <end position="114"/>
    </location>
</feature>
<dbReference type="Pfam" id="PF20147">
    <property type="entry name" value="Crinkler"/>
    <property type="match status" value="1"/>
</dbReference>
<evidence type="ECO:0000259" key="5">
    <source>
        <dbReference type="Pfam" id="PF20147"/>
    </source>
</evidence>
<dbReference type="Proteomes" id="UP000429607">
    <property type="component" value="Unassembled WGS sequence"/>
</dbReference>
<evidence type="ECO:0000313" key="7">
    <source>
        <dbReference type="Proteomes" id="UP000429607"/>
    </source>
</evidence>
<accession>A0A6A3LJE9</accession>
<evidence type="ECO:0000256" key="2">
    <source>
        <dbReference type="ARBA" id="ARBA00004613"/>
    </source>
</evidence>
<feature type="non-terminal residue" evidence="6">
    <location>
        <position position="230"/>
    </location>
</feature>
<sequence length="230" mass="25259">MVTLYCAIVGVAGSAFPVDINETLSVGHLKDAIKAKNSTTIACDAKDLQLFLAKQGDAWLTEADVKKGVEDTTGLKLLDAARARLRRVGLSDQDVGGVDEEEEAEGRGPVNVLVVVPKQENDRSPAMALGVAPSLPPTTIHRHPERLKRWAAINAMIRQKNQEANQKTTSEDAKKTNKKRKNHDVDKTVGYSSLCWEDIKPIYNFDDSYDLQPSDIPDADIELLLARIVD</sequence>
<evidence type="ECO:0000256" key="1">
    <source>
        <dbReference type="ARBA" id="ARBA00004340"/>
    </source>
</evidence>
<organism evidence="6 7">
    <name type="scientific">Phytophthora rubi</name>
    <dbReference type="NCBI Taxonomy" id="129364"/>
    <lineage>
        <taxon>Eukaryota</taxon>
        <taxon>Sar</taxon>
        <taxon>Stramenopiles</taxon>
        <taxon>Oomycota</taxon>
        <taxon>Peronosporomycetes</taxon>
        <taxon>Peronosporales</taxon>
        <taxon>Peronosporaceae</taxon>
        <taxon>Phytophthora</taxon>
    </lineage>
</organism>